<dbReference type="Proteomes" id="UP000198881">
    <property type="component" value="Unassembled WGS sequence"/>
</dbReference>
<dbReference type="Pfam" id="PF01636">
    <property type="entry name" value="APH"/>
    <property type="match status" value="1"/>
</dbReference>
<evidence type="ECO:0000313" key="3">
    <source>
        <dbReference type="Proteomes" id="UP000198881"/>
    </source>
</evidence>
<dbReference type="AlphaFoldDB" id="A0A1I7MGE5"/>
<dbReference type="SUPFAM" id="SSF56112">
    <property type="entry name" value="Protein kinase-like (PK-like)"/>
    <property type="match status" value="1"/>
</dbReference>
<dbReference type="EMBL" id="FPCG01000002">
    <property type="protein sequence ID" value="SFV20993.1"/>
    <property type="molecule type" value="Genomic_DNA"/>
</dbReference>
<organism evidence="2 3">
    <name type="scientific">Micrococcus terreus</name>
    <dbReference type="NCBI Taxonomy" id="574650"/>
    <lineage>
        <taxon>Bacteria</taxon>
        <taxon>Bacillati</taxon>
        <taxon>Actinomycetota</taxon>
        <taxon>Actinomycetes</taxon>
        <taxon>Micrococcales</taxon>
        <taxon>Micrococcaceae</taxon>
        <taxon>Micrococcus</taxon>
    </lineage>
</organism>
<reference evidence="2 3" key="1">
    <citation type="submission" date="2016-10" db="EMBL/GenBank/DDBJ databases">
        <authorList>
            <person name="de Groot N.N."/>
        </authorList>
    </citation>
    <scope>NUCLEOTIDE SEQUENCE [LARGE SCALE GENOMIC DNA]</scope>
    <source>
        <strain evidence="2 3">CGMCC 1.7054</strain>
    </source>
</reference>
<keyword evidence="3" id="KW-1185">Reference proteome</keyword>
<name>A0A1I7MGE5_9MICC</name>
<dbReference type="STRING" id="574650.SAMN04487966_102126"/>
<dbReference type="InterPro" id="IPR011009">
    <property type="entry name" value="Kinase-like_dom_sf"/>
</dbReference>
<dbReference type="InterPro" id="IPR002575">
    <property type="entry name" value="Aminoglycoside_PTrfase"/>
</dbReference>
<dbReference type="RefSeq" id="WP_143109400.1">
    <property type="nucleotide sequence ID" value="NZ_FPCG01000002.1"/>
</dbReference>
<protein>
    <recommendedName>
        <fullName evidence="1">Aminoglycoside phosphotransferase domain-containing protein</fullName>
    </recommendedName>
</protein>
<evidence type="ECO:0000259" key="1">
    <source>
        <dbReference type="Pfam" id="PF01636"/>
    </source>
</evidence>
<gene>
    <name evidence="2" type="ORF">SAMN04487966_102126</name>
</gene>
<dbReference type="OrthoDB" id="101887at2"/>
<proteinExistence type="predicted"/>
<accession>A0A1I7MGE5</accession>
<evidence type="ECO:0000313" key="2">
    <source>
        <dbReference type="EMBL" id="SFV20993.1"/>
    </source>
</evidence>
<sequence>MEGSHLPMEQDWHPRARAWISEHLGVEYLKIDQVRERHWGSIWTVDTGDQRWWFKRGHPRLHHEVALRRILRDHAPALILPVVADHPTEGWMLTEDQGGTLSVRASKHPDQGLRILRDLAQAIAQVQRSVPLEAVTRPGLDEFRPDHAVETLDRALAWFTALPPDHPAHVGTGRRDRALEAMAHVVERWDRVRADSIPDLAIDHNDLHLGNAFPGPVISDWGDAVIGHPFGTVRHLLVTAQRLHGTRAAETVKGAYLSEWGDPAELDEALETAVRLQVPNRLNCWWRLDSPDMVAEYAQYINPLIDEIGQGWDTVTEP</sequence>
<feature type="domain" description="Aminoglycoside phosphotransferase" evidence="1">
    <location>
        <begin position="44"/>
        <end position="257"/>
    </location>
</feature>